<dbReference type="Gene3D" id="3.40.50.620">
    <property type="entry name" value="HUPs"/>
    <property type="match status" value="1"/>
</dbReference>
<dbReference type="PANTHER" id="PTHR43196:SF2">
    <property type="entry name" value="PHOSPHOADENOSINE PHOSPHOSULFATE REDUCTASE"/>
    <property type="match status" value="1"/>
</dbReference>
<dbReference type="RefSeq" id="WP_138153191.1">
    <property type="nucleotide sequence ID" value="NZ_VANU01000005.1"/>
</dbReference>
<name>A0A5R8XZB7_9BACT</name>
<dbReference type="InterPro" id="IPR002500">
    <property type="entry name" value="PAPS_reduct_dom"/>
</dbReference>
<accession>A0A5R8XZB7</accession>
<dbReference type="InterPro" id="IPR050128">
    <property type="entry name" value="Sulfate_adenylyltrnsfr_sub2"/>
</dbReference>
<dbReference type="PANTHER" id="PTHR43196">
    <property type="entry name" value="SULFATE ADENYLYLTRANSFERASE SUBUNIT 2"/>
    <property type="match status" value="1"/>
</dbReference>
<evidence type="ECO:0000313" key="3">
    <source>
        <dbReference type="Proteomes" id="UP000308901"/>
    </source>
</evidence>
<dbReference type="GO" id="GO:0003824">
    <property type="term" value="F:catalytic activity"/>
    <property type="evidence" value="ECO:0007669"/>
    <property type="project" value="InterPro"/>
</dbReference>
<comment type="caution">
    <text evidence="2">The sequence shown here is derived from an EMBL/GenBank/DDBJ whole genome shotgun (WGS) entry which is preliminary data.</text>
</comment>
<gene>
    <name evidence="2" type="ORF">FDK22_11885</name>
</gene>
<evidence type="ECO:0000313" key="2">
    <source>
        <dbReference type="EMBL" id="TLP36937.1"/>
    </source>
</evidence>
<dbReference type="SUPFAM" id="SSF52402">
    <property type="entry name" value="Adenine nucleotide alpha hydrolases-like"/>
    <property type="match status" value="1"/>
</dbReference>
<sequence>MKNEALNISINKKEEKALEMLSYYYQNDPRPFCVAYSGGKDSSVIVYLTIKMLQNLITKNIDLKKQVLIINSNTLAELPPVLKHLNESLKTIQEYSDQYDLPIKVKEVTPELKNTLNVQLLGVGMPPPSNQLRWCTDKLKVFPIDKEITSNFPDGKFISVIGTRRDESFSRDARIERKTLKGTNLKLNDRYKNASNLMPIEDWSTKDVWEYLFKQTNELLNVDFLWKIYSDASGKDTKECTFVGAGGKHIEEGKIGCGVSRFGCWQCYMVRDNDKSLDGLMQSGYENIDLYKEYRDWFWNLTQQGWEKTRDPYSHRHQGQELYNKGGEDNPKYGMTMPKGLNLKLRKASFSRLLVLQTKLNEEIITKEEIIEIQKRWLFEGDLELTAFKIASKNKIILNAFSLNKDLRNKINLAKEFYKEKLNKKDIKKHFDINTLKRFSIQYMLDQEKVKRKFFPSKKEIIHIKKEWKREKKLTKNQYFKNLFMLIAE</sequence>
<dbReference type="InterPro" id="IPR014729">
    <property type="entry name" value="Rossmann-like_a/b/a_fold"/>
</dbReference>
<evidence type="ECO:0000259" key="1">
    <source>
        <dbReference type="Pfam" id="PF01507"/>
    </source>
</evidence>
<dbReference type="Pfam" id="PF01507">
    <property type="entry name" value="PAPS_reduct"/>
    <property type="match status" value="1"/>
</dbReference>
<proteinExistence type="predicted"/>
<dbReference type="EMBL" id="VANU01000005">
    <property type="protein sequence ID" value="TLP36937.1"/>
    <property type="molecule type" value="Genomic_DNA"/>
</dbReference>
<feature type="domain" description="Phosphoadenosine phosphosulphate reductase" evidence="1">
    <location>
        <begin position="33"/>
        <end position="216"/>
    </location>
</feature>
<dbReference type="AlphaFoldDB" id="A0A5R8XZB7"/>
<protein>
    <recommendedName>
        <fullName evidence="1">Phosphoadenosine phosphosulphate reductase domain-containing protein</fullName>
    </recommendedName>
</protein>
<keyword evidence="3" id="KW-1185">Reference proteome</keyword>
<dbReference type="OrthoDB" id="9774475at2"/>
<organism evidence="2 3">
    <name type="scientific">Arcobacter arenosus</name>
    <dbReference type="NCBI Taxonomy" id="2576037"/>
    <lineage>
        <taxon>Bacteria</taxon>
        <taxon>Pseudomonadati</taxon>
        <taxon>Campylobacterota</taxon>
        <taxon>Epsilonproteobacteria</taxon>
        <taxon>Campylobacterales</taxon>
        <taxon>Arcobacteraceae</taxon>
        <taxon>Arcobacter</taxon>
    </lineage>
</organism>
<reference evidence="2 3" key="1">
    <citation type="submission" date="2019-05" db="EMBL/GenBank/DDBJ databases">
        <title>Arcobacter sp. nov., isolated from sea sediment.</title>
        <authorList>
            <person name="Kim W."/>
        </authorList>
    </citation>
    <scope>NUCLEOTIDE SEQUENCE [LARGE SCALE GENOMIC DNA]</scope>
    <source>
        <strain evidence="2 3">CAU 1517</strain>
    </source>
</reference>
<dbReference type="Proteomes" id="UP000308901">
    <property type="component" value="Unassembled WGS sequence"/>
</dbReference>